<organism evidence="7 8">
    <name type="scientific">Ilex paraguariensis</name>
    <name type="common">yerba mate</name>
    <dbReference type="NCBI Taxonomy" id="185542"/>
    <lineage>
        <taxon>Eukaryota</taxon>
        <taxon>Viridiplantae</taxon>
        <taxon>Streptophyta</taxon>
        <taxon>Embryophyta</taxon>
        <taxon>Tracheophyta</taxon>
        <taxon>Spermatophyta</taxon>
        <taxon>Magnoliopsida</taxon>
        <taxon>eudicotyledons</taxon>
        <taxon>Gunneridae</taxon>
        <taxon>Pentapetalae</taxon>
        <taxon>asterids</taxon>
        <taxon>campanulids</taxon>
        <taxon>Aquifoliales</taxon>
        <taxon>Aquifoliaceae</taxon>
        <taxon>Ilex</taxon>
    </lineage>
</organism>
<feature type="domain" description="AMP-dependent synthetase/ligase" evidence="6">
    <location>
        <begin position="11"/>
        <end position="77"/>
    </location>
</feature>
<comment type="caution">
    <text evidence="7">The sequence shown here is derived from an EMBL/GenBank/DDBJ whole genome shotgun (WGS) entry which is preliminary data.</text>
</comment>
<evidence type="ECO:0000313" key="8">
    <source>
        <dbReference type="Proteomes" id="UP001642360"/>
    </source>
</evidence>
<dbReference type="GO" id="GO:0009698">
    <property type="term" value="P:phenylpropanoid metabolic process"/>
    <property type="evidence" value="ECO:0007669"/>
    <property type="project" value="UniProtKB-KW"/>
</dbReference>
<dbReference type="EMBL" id="CAUOFW020009682">
    <property type="protein sequence ID" value="CAK9186732.1"/>
    <property type="molecule type" value="Genomic_DNA"/>
</dbReference>
<evidence type="ECO:0000313" key="7">
    <source>
        <dbReference type="EMBL" id="CAK9186732.1"/>
    </source>
</evidence>
<comment type="pathway">
    <text evidence="1">Phytoalexin biosynthesis; 3,4',5-trihydroxystilbene biosynthesis; 3,4',5-trihydroxystilbene from trans-4-coumarate: step 1/2.</text>
</comment>
<evidence type="ECO:0000256" key="2">
    <source>
        <dbReference type="ARBA" id="ARBA00022598"/>
    </source>
</evidence>
<dbReference type="AlphaFoldDB" id="A0ABC8V0K4"/>
<dbReference type="Gene3D" id="3.40.50.12780">
    <property type="entry name" value="N-terminal domain of ligase-like"/>
    <property type="match status" value="1"/>
</dbReference>
<evidence type="ECO:0000256" key="5">
    <source>
        <dbReference type="ARBA" id="ARBA00023098"/>
    </source>
</evidence>
<keyword evidence="4" id="KW-0587">Phenylpropanoid metabolism</keyword>
<dbReference type="InterPro" id="IPR020845">
    <property type="entry name" value="AMP-binding_CS"/>
</dbReference>
<dbReference type="PANTHER" id="PTHR43272">
    <property type="entry name" value="LONG-CHAIN-FATTY-ACID--COA LIGASE"/>
    <property type="match status" value="1"/>
</dbReference>
<keyword evidence="2" id="KW-0436">Ligase</keyword>
<evidence type="ECO:0000259" key="6">
    <source>
        <dbReference type="Pfam" id="PF00501"/>
    </source>
</evidence>
<dbReference type="Pfam" id="PF00501">
    <property type="entry name" value="AMP-binding"/>
    <property type="match status" value="1"/>
</dbReference>
<dbReference type="Proteomes" id="UP001642360">
    <property type="component" value="Unassembled WGS sequence"/>
</dbReference>
<reference evidence="7 8" key="1">
    <citation type="submission" date="2024-02" db="EMBL/GenBank/DDBJ databases">
        <authorList>
            <person name="Vignale AGUSTIN F."/>
            <person name="Sosa J E."/>
            <person name="Modenutti C."/>
        </authorList>
    </citation>
    <scope>NUCLEOTIDE SEQUENCE [LARGE SCALE GENOMIC DNA]</scope>
</reference>
<accession>A0ABC8V0K4</accession>
<proteinExistence type="predicted"/>
<keyword evidence="8" id="KW-1185">Reference proteome</keyword>
<gene>
    <name evidence="7" type="ORF">ILEXP_LOCUS57232</name>
</gene>
<dbReference type="PANTHER" id="PTHR43272:SF32">
    <property type="entry name" value="AMP-DEPENDENT SYNTHETASE_LIGASE DOMAIN-CONTAINING PROTEIN"/>
    <property type="match status" value="1"/>
</dbReference>
<sequence length="78" mass="8612">MGSKESDETLDEIIESLTPNECSSVLFTSGTTGPPKAVMLSHDNLIFKVEATDIHLQMKNVNDRRVLLYLPLSHIAAQ</sequence>
<feature type="non-terminal residue" evidence="7">
    <location>
        <position position="78"/>
    </location>
</feature>
<evidence type="ECO:0000256" key="1">
    <source>
        <dbReference type="ARBA" id="ARBA00004930"/>
    </source>
</evidence>
<keyword evidence="5" id="KW-0443">Lipid metabolism</keyword>
<dbReference type="InterPro" id="IPR000873">
    <property type="entry name" value="AMP-dep_synth/lig_dom"/>
</dbReference>
<dbReference type="InterPro" id="IPR042099">
    <property type="entry name" value="ANL_N_sf"/>
</dbReference>
<dbReference type="GO" id="GO:0004467">
    <property type="term" value="F:long-chain fatty acid-CoA ligase activity"/>
    <property type="evidence" value="ECO:0007669"/>
    <property type="project" value="UniProtKB-ARBA"/>
</dbReference>
<evidence type="ECO:0000256" key="4">
    <source>
        <dbReference type="ARBA" id="ARBA00023051"/>
    </source>
</evidence>
<name>A0ABC8V0K4_9AQUA</name>
<dbReference type="PROSITE" id="PS00455">
    <property type="entry name" value="AMP_BINDING"/>
    <property type="match status" value="1"/>
</dbReference>
<evidence type="ECO:0000256" key="3">
    <source>
        <dbReference type="ARBA" id="ARBA00022832"/>
    </source>
</evidence>
<protein>
    <recommendedName>
        <fullName evidence="6">AMP-dependent synthetase/ligase domain-containing protein</fullName>
    </recommendedName>
</protein>
<dbReference type="SUPFAM" id="SSF56801">
    <property type="entry name" value="Acetyl-CoA synthetase-like"/>
    <property type="match status" value="1"/>
</dbReference>
<keyword evidence="3" id="KW-0276">Fatty acid metabolism</keyword>